<name>A0A3A9KIG6_9BACI</name>
<dbReference type="SUPFAM" id="SSF50475">
    <property type="entry name" value="FMN-binding split barrel"/>
    <property type="match status" value="1"/>
</dbReference>
<evidence type="ECO:0000313" key="3">
    <source>
        <dbReference type="Proteomes" id="UP000281498"/>
    </source>
</evidence>
<gene>
    <name evidence="2" type="ORF">CR203_02190</name>
</gene>
<comment type="caution">
    <text evidence="2">The sequence shown here is derived from an EMBL/GenBank/DDBJ whole genome shotgun (WGS) entry which is preliminary data.</text>
</comment>
<feature type="domain" description="Pyridoxamine 5'-phosphate oxidase N-terminal" evidence="1">
    <location>
        <begin position="9"/>
        <end position="94"/>
    </location>
</feature>
<proteinExistence type="predicted"/>
<protein>
    <recommendedName>
        <fullName evidence="1">Pyridoxamine 5'-phosphate oxidase N-terminal domain-containing protein</fullName>
    </recommendedName>
</protein>
<dbReference type="Proteomes" id="UP000281498">
    <property type="component" value="Unassembled WGS sequence"/>
</dbReference>
<dbReference type="InterPro" id="IPR011576">
    <property type="entry name" value="Pyridox_Oxase_N"/>
</dbReference>
<dbReference type="Pfam" id="PF01243">
    <property type="entry name" value="PNPOx_N"/>
    <property type="match status" value="1"/>
</dbReference>
<dbReference type="NCBIfam" id="NF005232">
    <property type="entry name" value="PRK06733.1"/>
    <property type="match status" value="1"/>
</dbReference>
<dbReference type="AlphaFoldDB" id="A0A3A9KIG6"/>
<dbReference type="EMBL" id="PDOE01000001">
    <property type="protein sequence ID" value="RKL69393.1"/>
    <property type="molecule type" value="Genomic_DNA"/>
</dbReference>
<dbReference type="RefSeq" id="WP_110937661.1">
    <property type="nucleotide sequence ID" value="NZ_KZ614146.1"/>
</dbReference>
<dbReference type="InterPro" id="IPR012349">
    <property type="entry name" value="Split_barrel_FMN-bd"/>
</dbReference>
<keyword evidence="3" id="KW-1185">Reference proteome</keyword>
<organism evidence="2 3">
    <name type="scientific">Salipaludibacillus neizhouensis</name>
    <dbReference type="NCBI Taxonomy" id="885475"/>
    <lineage>
        <taxon>Bacteria</taxon>
        <taxon>Bacillati</taxon>
        <taxon>Bacillota</taxon>
        <taxon>Bacilli</taxon>
        <taxon>Bacillales</taxon>
        <taxon>Bacillaceae</taxon>
    </lineage>
</organism>
<evidence type="ECO:0000313" key="2">
    <source>
        <dbReference type="EMBL" id="RKL69393.1"/>
    </source>
</evidence>
<accession>A0A3A9KIG6</accession>
<dbReference type="OrthoDB" id="2381603at2"/>
<sequence length="150" mass="16863">MANQVETVLTEELLPFLREENYVTVATVDHESGGPNVNAISWVYAQDNSHIRFAVDNRSKMLVNLQKQPRITITMLGAGSTYAISGNAKVITEKIDNIPLKLALVEIKIREVRDVMFYGSKITTEPKYEKTYDEEAAQKLDSQVMSALKN</sequence>
<evidence type="ECO:0000259" key="1">
    <source>
        <dbReference type="Pfam" id="PF01243"/>
    </source>
</evidence>
<reference evidence="2 3" key="1">
    <citation type="submission" date="2017-10" db="EMBL/GenBank/DDBJ databases">
        <title>Bacillus sp. nov., a halophilic bacterium isolated from a Keqin Lake.</title>
        <authorList>
            <person name="Wang H."/>
        </authorList>
    </citation>
    <scope>NUCLEOTIDE SEQUENCE [LARGE SCALE GENOMIC DNA]</scope>
    <source>
        <strain evidence="2 3">KCTC 13187</strain>
    </source>
</reference>
<dbReference type="Gene3D" id="2.30.110.10">
    <property type="entry name" value="Electron Transport, Fmn-binding Protein, Chain A"/>
    <property type="match status" value="1"/>
</dbReference>